<dbReference type="EMBL" id="AYXG01000004">
    <property type="protein sequence ID" value="EWC64546.1"/>
    <property type="molecule type" value="Genomic_DNA"/>
</dbReference>
<dbReference type="OrthoDB" id="3691787at2"/>
<dbReference type="Proteomes" id="UP000019277">
    <property type="component" value="Unassembled WGS sequence"/>
</dbReference>
<evidence type="ECO:0000313" key="1">
    <source>
        <dbReference type="EMBL" id="EWC64546.1"/>
    </source>
</evidence>
<organism evidence="1 2">
    <name type="scientific">Actinokineospora spheciospongiae</name>
    <dbReference type="NCBI Taxonomy" id="909613"/>
    <lineage>
        <taxon>Bacteria</taxon>
        <taxon>Bacillati</taxon>
        <taxon>Actinomycetota</taxon>
        <taxon>Actinomycetes</taxon>
        <taxon>Pseudonocardiales</taxon>
        <taxon>Pseudonocardiaceae</taxon>
        <taxon>Actinokineospora</taxon>
    </lineage>
</organism>
<dbReference type="eggNOG" id="ENOG5031W99">
    <property type="taxonomic scope" value="Bacteria"/>
</dbReference>
<protein>
    <submittedName>
        <fullName evidence="1">Uncharacterized protein</fullName>
    </submittedName>
</protein>
<gene>
    <name evidence="1" type="ORF">UO65_0153</name>
</gene>
<keyword evidence="2" id="KW-1185">Reference proteome</keyword>
<proteinExistence type="predicted"/>
<accession>W7J698</accession>
<dbReference type="RefSeq" id="WP_035277698.1">
    <property type="nucleotide sequence ID" value="NZ_AYXG01000004.1"/>
</dbReference>
<reference evidence="1 2" key="1">
    <citation type="journal article" date="2014" name="Genome Announc.">
        <title>Draft Genome Sequence of the Antitrypanosomally Active Sponge-Associated Bacterium Actinokineospora sp. Strain EG49.</title>
        <authorList>
            <person name="Harjes J."/>
            <person name="Ryu T."/>
            <person name="Abdelmohsen U.R."/>
            <person name="Moitinho-Silva L."/>
            <person name="Horn H."/>
            <person name="Ravasi T."/>
            <person name="Hentschel U."/>
        </authorList>
    </citation>
    <scope>NUCLEOTIDE SEQUENCE [LARGE SCALE GENOMIC DNA]</scope>
    <source>
        <strain evidence="1 2">EG49</strain>
    </source>
</reference>
<sequence>MTDTAAMTVGDLIAALSVHDPAAPVRFATQPGHPMEHVLDRVVCTPDDAESDGTTPTDPPVVWIGVGEQIGYLPASAADALRWS</sequence>
<name>W7J698_9PSEU</name>
<comment type="caution">
    <text evidence="1">The sequence shown here is derived from an EMBL/GenBank/DDBJ whole genome shotgun (WGS) entry which is preliminary data.</text>
</comment>
<dbReference type="AlphaFoldDB" id="W7J698"/>
<dbReference type="STRING" id="909613.UO65_0153"/>
<evidence type="ECO:0000313" key="2">
    <source>
        <dbReference type="Proteomes" id="UP000019277"/>
    </source>
</evidence>